<dbReference type="InterPro" id="IPR013210">
    <property type="entry name" value="LRR_N_plant-typ"/>
</dbReference>
<evidence type="ECO:0000256" key="2">
    <source>
        <dbReference type="ARBA" id="ARBA00022737"/>
    </source>
</evidence>
<dbReference type="SUPFAM" id="SSF52058">
    <property type="entry name" value="L domain-like"/>
    <property type="match status" value="1"/>
</dbReference>
<keyword evidence="6" id="KW-1185">Reference proteome</keyword>
<feature type="domain" description="Leucine-rich repeat-containing N-terminal plant-type" evidence="4">
    <location>
        <begin position="35"/>
        <end position="78"/>
    </location>
</feature>
<accession>A0A7N2MSN1</accession>
<dbReference type="Gramene" id="QL10p063372:mrna">
    <property type="protein sequence ID" value="QL10p063372:mrna"/>
    <property type="gene ID" value="QL10p063372"/>
</dbReference>
<evidence type="ECO:0000313" key="5">
    <source>
        <dbReference type="EnsemblPlants" id="QL10p063372:mrna"/>
    </source>
</evidence>
<name>A0A7N2MSN1_QUELO</name>
<dbReference type="Pfam" id="PF08263">
    <property type="entry name" value="LRRNT_2"/>
    <property type="match status" value="1"/>
</dbReference>
<reference evidence="5" key="2">
    <citation type="submission" date="2021-01" db="UniProtKB">
        <authorList>
            <consortium name="EnsemblPlants"/>
        </authorList>
    </citation>
    <scope>IDENTIFICATION</scope>
</reference>
<dbReference type="PANTHER" id="PTHR48010">
    <property type="entry name" value="OS05G0588300 PROTEIN"/>
    <property type="match status" value="1"/>
</dbReference>
<dbReference type="AlphaFoldDB" id="A0A7N2MSN1"/>
<proteinExistence type="predicted"/>
<sequence>MPDEHPDPSKCSRIQSEEIDHDPGSHILGISNGVQSDIDCLKSIKHSLEDPYGYLNTSWNFNNNTEGFICKFTGVKCWHPNENKVLNLRLSDMGVKGRFPQGIKNCTSLTGLDLSNNELSGPQVVLRAFSDADSAGDPTDRRSTTASENARSTRGD</sequence>
<dbReference type="InParanoid" id="A0A7N2MSN1"/>
<dbReference type="InterPro" id="IPR050994">
    <property type="entry name" value="At_inactive_RLKs"/>
</dbReference>
<protein>
    <recommendedName>
        <fullName evidence="4">Leucine-rich repeat-containing N-terminal plant-type domain-containing protein</fullName>
    </recommendedName>
</protein>
<evidence type="ECO:0000313" key="6">
    <source>
        <dbReference type="Proteomes" id="UP000594261"/>
    </source>
</evidence>
<dbReference type="EnsemblPlants" id="QL10p063372:mrna">
    <property type="protein sequence ID" value="QL10p063372:mrna"/>
    <property type="gene ID" value="QL10p063372"/>
</dbReference>
<organism evidence="5 6">
    <name type="scientific">Quercus lobata</name>
    <name type="common">Valley oak</name>
    <dbReference type="NCBI Taxonomy" id="97700"/>
    <lineage>
        <taxon>Eukaryota</taxon>
        <taxon>Viridiplantae</taxon>
        <taxon>Streptophyta</taxon>
        <taxon>Embryophyta</taxon>
        <taxon>Tracheophyta</taxon>
        <taxon>Spermatophyta</taxon>
        <taxon>Magnoliopsida</taxon>
        <taxon>eudicotyledons</taxon>
        <taxon>Gunneridae</taxon>
        <taxon>Pentapetalae</taxon>
        <taxon>rosids</taxon>
        <taxon>fabids</taxon>
        <taxon>Fagales</taxon>
        <taxon>Fagaceae</taxon>
        <taxon>Quercus</taxon>
    </lineage>
</organism>
<dbReference type="PANTHER" id="PTHR48010:SF55">
    <property type="entry name" value="OS01G0607900 PROTEIN"/>
    <property type="match status" value="1"/>
</dbReference>
<evidence type="ECO:0000259" key="4">
    <source>
        <dbReference type="Pfam" id="PF08263"/>
    </source>
</evidence>
<dbReference type="Gene3D" id="3.80.10.10">
    <property type="entry name" value="Ribonuclease Inhibitor"/>
    <property type="match status" value="1"/>
</dbReference>
<evidence type="ECO:0000256" key="1">
    <source>
        <dbReference type="ARBA" id="ARBA00022614"/>
    </source>
</evidence>
<keyword evidence="1" id="KW-0433">Leucine-rich repeat</keyword>
<reference evidence="5 6" key="1">
    <citation type="journal article" date="2016" name="G3 (Bethesda)">
        <title>First Draft Assembly and Annotation of the Genome of a California Endemic Oak Quercus lobata Nee (Fagaceae).</title>
        <authorList>
            <person name="Sork V.L."/>
            <person name="Fitz-Gibbon S.T."/>
            <person name="Puiu D."/>
            <person name="Crepeau M."/>
            <person name="Gugger P.F."/>
            <person name="Sherman R."/>
            <person name="Stevens K."/>
            <person name="Langley C.H."/>
            <person name="Pellegrini M."/>
            <person name="Salzberg S.L."/>
        </authorList>
    </citation>
    <scope>NUCLEOTIDE SEQUENCE [LARGE SCALE GENOMIC DNA]</scope>
    <source>
        <strain evidence="5 6">cv. SW786</strain>
    </source>
</reference>
<dbReference type="EMBL" id="LRBV02000010">
    <property type="status" value="NOT_ANNOTATED_CDS"/>
    <property type="molecule type" value="Genomic_DNA"/>
</dbReference>
<feature type="region of interest" description="Disordered" evidence="3">
    <location>
        <begin position="131"/>
        <end position="156"/>
    </location>
</feature>
<evidence type="ECO:0000256" key="3">
    <source>
        <dbReference type="SAM" id="MobiDB-lite"/>
    </source>
</evidence>
<dbReference type="Proteomes" id="UP000594261">
    <property type="component" value="Chromosome 10"/>
</dbReference>
<dbReference type="InterPro" id="IPR032675">
    <property type="entry name" value="LRR_dom_sf"/>
</dbReference>
<keyword evidence="2" id="KW-0677">Repeat</keyword>